<dbReference type="InterPro" id="IPR009362">
    <property type="entry name" value="YhcG_C"/>
</dbReference>
<gene>
    <name evidence="3" type="ORF">DWV53_00825</name>
</gene>
<dbReference type="AlphaFoldDB" id="A0AA92UDA8"/>
<protein>
    <submittedName>
        <fullName evidence="3">DUF1016 family protein</fullName>
    </submittedName>
</protein>
<comment type="caution">
    <text evidence="3">The sequence shown here is derived from an EMBL/GenBank/DDBJ whole genome shotgun (WGS) entry which is preliminary data.</text>
</comment>
<evidence type="ECO:0000313" key="4">
    <source>
        <dbReference type="Proteomes" id="UP000285776"/>
    </source>
</evidence>
<evidence type="ECO:0000259" key="2">
    <source>
        <dbReference type="Pfam" id="PF17761"/>
    </source>
</evidence>
<dbReference type="PANTHER" id="PTHR30547">
    <property type="entry name" value="UNCHARACTERIZED PROTEIN YHCG-RELATED"/>
    <property type="match status" value="1"/>
</dbReference>
<dbReference type="InterPro" id="IPR011856">
    <property type="entry name" value="tRNA_endonuc-like_dom_sf"/>
</dbReference>
<dbReference type="PANTHER" id="PTHR30547:SF5">
    <property type="entry name" value="NUCLEASE YHCG-RELATED"/>
    <property type="match status" value="1"/>
</dbReference>
<dbReference type="Pfam" id="PF06250">
    <property type="entry name" value="YhcG_C"/>
    <property type="match status" value="1"/>
</dbReference>
<evidence type="ECO:0000313" key="3">
    <source>
        <dbReference type="EMBL" id="RGW82714.1"/>
    </source>
</evidence>
<dbReference type="InterPro" id="IPR053148">
    <property type="entry name" value="PD-DEXK-like_domain"/>
</dbReference>
<organism evidence="3 4">
    <name type="scientific">Segatella copri</name>
    <dbReference type="NCBI Taxonomy" id="165179"/>
    <lineage>
        <taxon>Bacteria</taxon>
        <taxon>Pseudomonadati</taxon>
        <taxon>Bacteroidota</taxon>
        <taxon>Bacteroidia</taxon>
        <taxon>Bacteroidales</taxon>
        <taxon>Prevotellaceae</taxon>
        <taxon>Segatella</taxon>
    </lineage>
</organism>
<dbReference type="InterPro" id="IPR041527">
    <property type="entry name" value="YhcG_N"/>
</dbReference>
<accession>A0AA92UDA8</accession>
<reference evidence="3 4" key="1">
    <citation type="submission" date="2018-08" db="EMBL/GenBank/DDBJ databases">
        <title>A genome reference for cultivated species of the human gut microbiota.</title>
        <authorList>
            <person name="Zou Y."/>
            <person name="Xue W."/>
            <person name="Luo G."/>
        </authorList>
    </citation>
    <scope>NUCLEOTIDE SEQUENCE [LARGE SCALE GENOMIC DNA]</scope>
    <source>
        <strain evidence="3 4">AF10-17</strain>
    </source>
</reference>
<dbReference type="Gene3D" id="3.40.1350.10">
    <property type="match status" value="1"/>
</dbReference>
<feature type="domain" description="YhcG PDDEXK nuclease" evidence="1">
    <location>
        <begin position="196"/>
        <end position="344"/>
    </location>
</feature>
<dbReference type="Pfam" id="PF17761">
    <property type="entry name" value="DUF1016_N"/>
    <property type="match status" value="1"/>
</dbReference>
<feature type="domain" description="YhcG N-terminal" evidence="2">
    <location>
        <begin position="30"/>
        <end position="174"/>
    </location>
</feature>
<dbReference type="RefSeq" id="WP_118150991.1">
    <property type="nucleotide sequence ID" value="NZ_QSAV01000002.1"/>
</dbReference>
<dbReference type="EMBL" id="QSAV01000002">
    <property type="protein sequence ID" value="RGW82714.1"/>
    <property type="molecule type" value="Genomic_DNA"/>
</dbReference>
<name>A0AA92UDA8_9BACT</name>
<evidence type="ECO:0000259" key="1">
    <source>
        <dbReference type="Pfam" id="PF06250"/>
    </source>
</evidence>
<dbReference type="GO" id="GO:0003676">
    <property type="term" value="F:nucleic acid binding"/>
    <property type="evidence" value="ECO:0007669"/>
    <property type="project" value="InterPro"/>
</dbReference>
<sequence length="368" mass="42686">MANKETEKPIFVNRYLSIPSAEYKKWIGELTKRYKQSQVKAAIKVNEGMLRFYWSLGRDIMLMKAEAKWGTSVLKNLSLDLQHEFPHSRGLSYTNLKYARQWYAFYNSSQVNRQQLVGDLEMPEVFAYVPWGHHISIISKSESIEEAMFYIHKVVSENLSRNALNRCLDSHLYEAVGSAHTNFSDKLPAIQGNLAKEVLKSPYNLDFMQMQEEYSECEFEEKLSRHITEFLLELGQGFAYVARQKELVMPSGKVYRPDMIFYHIKLRCYVVIELKVVDFEPEFAGKLNFYVSAVDELMKGADDNPTIGLLICKHKDDMTVEWAFKGVDRPLGVAEYENEILKAVEMLPTPEEIKENLKLEAELDEDKK</sequence>
<dbReference type="Proteomes" id="UP000285776">
    <property type="component" value="Unassembled WGS sequence"/>
</dbReference>
<proteinExistence type="predicted"/>